<evidence type="ECO:0000256" key="4">
    <source>
        <dbReference type="ARBA" id="ARBA00022741"/>
    </source>
</evidence>
<feature type="region of interest" description="Disordered" evidence="11">
    <location>
        <begin position="1062"/>
        <end position="1124"/>
    </location>
</feature>
<evidence type="ECO:0000256" key="8">
    <source>
        <dbReference type="ARBA" id="ARBA00023242"/>
    </source>
</evidence>
<keyword evidence="7" id="KW-0342">GTP-binding</keyword>
<dbReference type="SMART" id="SM00785">
    <property type="entry name" value="AARP2CN"/>
    <property type="match status" value="1"/>
</dbReference>
<feature type="compositionally biased region" description="Acidic residues" evidence="11">
    <location>
        <begin position="479"/>
        <end position="510"/>
    </location>
</feature>
<dbReference type="CDD" id="cd01882">
    <property type="entry name" value="BMS1"/>
    <property type="match status" value="1"/>
</dbReference>
<comment type="subcellular location">
    <subcellularLocation>
        <location evidence="1">Nucleus</location>
        <location evidence="1">Nucleolus</location>
    </subcellularLocation>
</comment>
<feature type="compositionally biased region" description="Acidic residues" evidence="11">
    <location>
        <begin position="551"/>
        <end position="561"/>
    </location>
</feature>
<feature type="compositionally biased region" description="Basic and acidic residues" evidence="11">
    <location>
        <begin position="1094"/>
        <end position="1112"/>
    </location>
</feature>
<organism evidence="13 14">
    <name type="scientific">Geranomyces variabilis</name>
    <dbReference type="NCBI Taxonomy" id="109894"/>
    <lineage>
        <taxon>Eukaryota</taxon>
        <taxon>Fungi</taxon>
        <taxon>Fungi incertae sedis</taxon>
        <taxon>Chytridiomycota</taxon>
        <taxon>Chytridiomycota incertae sedis</taxon>
        <taxon>Chytridiomycetes</taxon>
        <taxon>Spizellomycetales</taxon>
        <taxon>Powellomycetaceae</taxon>
        <taxon>Geranomyces</taxon>
    </lineage>
</organism>
<keyword evidence="3" id="KW-0597">Phosphoprotein</keyword>
<evidence type="ECO:0000259" key="12">
    <source>
        <dbReference type="PROSITE" id="PS51714"/>
    </source>
</evidence>
<comment type="similarity">
    <text evidence="10">Belongs to the TRAFAC class translation factor GTPase superfamily. Bms1-like GTPase family. BMS1 subfamily.</text>
</comment>
<dbReference type="InterPro" id="IPR007034">
    <property type="entry name" value="BMS1_TSR1_C"/>
</dbReference>
<evidence type="ECO:0000256" key="3">
    <source>
        <dbReference type="ARBA" id="ARBA00022553"/>
    </source>
</evidence>
<dbReference type="EMBL" id="JADGJQ010000005">
    <property type="protein sequence ID" value="KAJ3183829.1"/>
    <property type="molecule type" value="Genomic_DNA"/>
</dbReference>
<dbReference type="Gene3D" id="3.40.50.300">
    <property type="entry name" value="P-loop containing nucleotide triphosphate hydrolases"/>
    <property type="match status" value="1"/>
</dbReference>
<evidence type="ECO:0000256" key="5">
    <source>
        <dbReference type="ARBA" id="ARBA00022801"/>
    </source>
</evidence>
<comment type="caution">
    <text evidence="13">The sequence shown here is derived from an EMBL/GenBank/DDBJ whole genome shotgun (WGS) entry which is preliminary data.</text>
</comment>
<name>A0AAD5TQT0_9FUNG</name>
<evidence type="ECO:0000313" key="14">
    <source>
        <dbReference type="Proteomes" id="UP001212152"/>
    </source>
</evidence>
<dbReference type="PANTHER" id="PTHR12858:SF2">
    <property type="entry name" value="RIBOSOME BIOGENESIS PROTEIN BMS1 HOMOLOG"/>
    <property type="match status" value="1"/>
</dbReference>
<evidence type="ECO:0000256" key="10">
    <source>
        <dbReference type="ARBA" id="ARBA00061391"/>
    </source>
</evidence>
<keyword evidence="4" id="KW-0547">Nucleotide-binding</keyword>
<dbReference type="GO" id="GO:0030686">
    <property type="term" value="C:90S preribosome"/>
    <property type="evidence" value="ECO:0007669"/>
    <property type="project" value="TreeGrafter"/>
</dbReference>
<dbReference type="GO" id="GO:0005654">
    <property type="term" value="C:nucleoplasm"/>
    <property type="evidence" value="ECO:0007669"/>
    <property type="project" value="UniProtKB-ARBA"/>
</dbReference>
<gene>
    <name evidence="13" type="primary">BMS1</name>
    <name evidence="13" type="ORF">HDU87_005945</name>
</gene>
<feature type="region of interest" description="Disordered" evidence="11">
    <location>
        <begin position="402"/>
        <end position="512"/>
    </location>
</feature>
<dbReference type="GO" id="GO:0034511">
    <property type="term" value="F:U3 snoRNA binding"/>
    <property type="evidence" value="ECO:0007669"/>
    <property type="project" value="TreeGrafter"/>
</dbReference>
<dbReference type="PROSITE" id="PS51714">
    <property type="entry name" value="G_BMS1"/>
    <property type="match status" value="1"/>
</dbReference>
<evidence type="ECO:0000256" key="11">
    <source>
        <dbReference type="SAM" id="MobiDB-lite"/>
    </source>
</evidence>
<comment type="catalytic activity">
    <reaction evidence="9">
        <text>GTP + H2O = GDP + phosphate + H(+)</text>
        <dbReference type="Rhea" id="RHEA:19669"/>
        <dbReference type="ChEBI" id="CHEBI:15377"/>
        <dbReference type="ChEBI" id="CHEBI:15378"/>
        <dbReference type="ChEBI" id="CHEBI:37565"/>
        <dbReference type="ChEBI" id="CHEBI:43474"/>
        <dbReference type="ChEBI" id="CHEBI:58189"/>
    </reaction>
    <physiologicalReaction direction="left-to-right" evidence="9">
        <dbReference type="Rhea" id="RHEA:19670"/>
    </physiologicalReaction>
</comment>
<dbReference type="InterPro" id="IPR030387">
    <property type="entry name" value="G_Bms1/Tsr1_dom"/>
</dbReference>
<dbReference type="SUPFAM" id="SSF52540">
    <property type="entry name" value="P-loop containing nucleoside triphosphate hydrolases"/>
    <property type="match status" value="1"/>
</dbReference>
<dbReference type="Proteomes" id="UP001212152">
    <property type="component" value="Unassembled WGS sequence"/>
</dbReference>
<dbReference type="GO" id="GO:0005525">
    <property type="term" value="F:GTP binding"/>
    <property type="evidence" value="ECO:0007669"/>
    <property type="project" value="UniProtKB-KW"/>
</dbReference>
<feature type="domain" description="Bms1-type G" evidence="12">
    <location>
        <begin position="70"/>
        <end position="234"/>
    </location>
</feature>
<dbReference type="GO" id="GO:0003924">
    <property type="term" value="F:GTPase activity"/>
    <property type="evidence" value="ECO:0007669"/>
    <property type="project" value="TreeGrafter"/>
</dbReference>
<dbReference type="GO" id="GO:0000462">
    <property type="term" value="P:maturation of SSU-rRNA from tricistronic rRNA transcript (SSU-rRNA, 5.8S rRNA, LSU-rRNA)"/>
    <property type="evidence" value="ECO:0007669"/>
    <property type="project" value="TreeGrafter"/>
</dbReference>
<evidence type="ECO:0000256" key="1">
    <source>
        <dbReference type="ARBA" id="ARBA00004604"/>
    </source>
</evidence>
<dbReference type="GO" id="GO:0005524">
    <property type="term" value="F:ATP binding"/>
    <property type="evidence" value="ECO:0007669"/>
    <property type="project" value="UniProtKB-KW"/>
</dbReference>
<evidence type="ECO:0000256" key="9">
    <source>
        <dbReference type="ARBA" id="ARBA00049117"/>
    </source>
</evidence>
<feature type="region of interest" description="Disordered" evidence="11">
    <location>
        <begin position="1"/>
        <end position="43"/>
    </location>
</feature>
<accession>A0AAD5TQT0</accession>
<protein>
    <submittedName>
        <fullName evidence="13">Glycoside hydrolase 2 (Mannanase, beta-galactosidase)</fullName>
    </submittedName>
</protein>
<dbReference type="InterPro" id="IPR012948">
    <property type="entry name" value="AARP2CN"/>
</dbReference>
<dbReference type="Pfam" id="PF22298">
    <property type="entry name" value="Tsr1_G-like"/>
    <property type="match status" value="1"/>
</dbReference>
<keyword evidence="6" id="KW-0067">ATP-binding</keyword>
<dbReference type="FunFam" id="3.40.50.300:FF:000105">
    <property type="entry name" value="BMS1 ribosome biogenesis factor"/>
    <property type="match status" value="1"/>
</dbReference>
<dbReference type="InterPro" id="IPR027417">
    <property type="entry name" value="P-loop_NTPase"/>
</dbReference>
<dbReference type="GO" id="GO:0000479">
    <property type="term" value="P:endonucleolytic cleavage of tricistronic rRNA transcript (SSU-rRNA, 5.8S rRNA, LSU-rRNA)"/>
    <property type="evidence" value="ECO:0007669"/>
    <property type="project" value="TreeGrafter"/>
</dbReference>
<dbReference type="InterPro" id="IPR037875">
    <property type="entry name" value="Bms1_N"/>
</dbReference>
<feature type="compositionally biased region" description="Acidic residues" evidence="11">
    <location>
        <begin position="422"/>
        <end position="462"/>
    </location>
</feature>
<dbReference type="Pfam" id="PF08142">
    <property type="entry name" value="AARP2CN"/>
    <property type="match status" value="1"/>
</dbReference>
<keyword evidence="14" id="KW-1185">Reference proteome</keyword>
<keyword evidence="5 13" id="KW-0378">Hydrolase</keyword>
<evidence type="ECO:0000256" key="6">
    <source>
        <dbReference type="ARBA" id="ARBA00022840"/>
    </source>
</evidence>
<feature type="compositionally biased region" description="Basic and acidic residues" evidence="11">
    <location>
        <begin position="1067"/>
        <end position="1084"/>
    </location>
</feature>
<evidence type="ECO:0000313" key="13">
    <source>
        <dbReference type="EMBL" id="KAJ3183829.1"/>
    </source>
</evidence>
<feature type="region of interest" description="Disordered" evidence="11">
    <location>
        <begin position="540"/>
        <end position="569"/>
    </location>
</feature>
<evidence type="ECO:0000256" key="2">
    <source>
        <dbReference type="ARBA" id="ARBA00022517"/>
    </source>
</evidence>
<keyword evidence="8" id="KW-0539">Nucleus</keyword>
<dbReference type="Pfam" id="PF04950">
    <property type="entry name" value="RIBIOP_C"/>
    <property type="match status" value="1"/>
</dbReference>
<dbReference type="InterPro" id="IPR039761">
    <property type="entry name" value="Bms1/Tsr1"/>
</dbReference>
<feature type="compositionally biased region" description="Basic residues" evidence="11">
    <location>
        <begin position="1"/>
        <end position="11"/>
    </location>
</feature>
<keyword evidence="2" id="KW-0690">Ribosome biogenesis</keyword>
<dbReference type="PANTHER" id="PTHR12858">
    <property type="entry name" value="RIBOSOME BIOGENESIS PROTEIN"/>
    <property type="match status" value="1"/>
</dbReference>
<dbReference type="SMART" id="SM01362">
    <property type="entry name" value="DUF663"/>
    <property type="match status" value="1"/>
</dbReference>
<dbReference type="GO" id="GO:0032040">
    <property type="term" value="C:small-subunit processome"/>
    <property type="evidence" value="ECO:0007669"/>
    <property type="project" value="UniProtKB-ARBA"/>
</dbReference>
<dbReference type="AlphaFoldDB" id="A0AAD5TQT0"/>
<proteinExistence type="inferred from homology"/>
<sequence>MDKPIKSHRPRQAGPKAEKKKTNKNAEKNNPKAFASFSGQKADRTIRRNLDKDQTKLHVPLVDRTPLEAPPVIVAVVGPPGTGKTTLIQSLVKRYTKHGLAEIKGPVTVVSGKARRLTFIECNNDINSMIDVAKVADLVLLLIDASFGMEMETFEFLNILQVHGFPKVMGVLTHLDKFKDNKRLRKTKKRLKHRFWTEIYQGAKLFYLSGLVNGRYLKNEVLNLSRFISVMKFRPLIWRNTHPYVLADRVEDLTDPELLRTHPKSDRTVSLYGYMRGTNIKPDMKVHIPGVGDQRISEISLLPDPCPKPEKVRKTLSDKHKLIYAPMSDVSGILYDKDAIYINVPGQFAKRSDDNEYDPEGRGAGEKMVYDLQNAPETLADNIAKSQLRLFNSSEGITAVTEIQSAGGRRRRRSGEDPMLSDGDEDDEDEEDARSDDEADQDEADSSGEELDSEDDSENEADEGIHRAGRRRVRLVELNNDEGEKEDEVAFADSDSNLDDDDEDDGDDIDGAARWKGKMLDKAANGFHLKRRVNLMDVVYGDNPTQNSGGEESDESQDQDESGLFRVRKATRNQDRSLALADACKVEARSDELSQWADESVLESLRHRFITAQPPAGEAGASAEENEVFGDFEDLETGEKVEGADGPTEEGDGANGADDLQAKLAKRKEELKQKFDAHYDGSDDEGGKTNMYESMKEDMAKQAAINREEFMDDDVNLRAQVEGYRPGAYVRIILKDMPCEFIENFDPTYPVIVGGLLAAEENFGFMQVRIKRHRWHKKTLKNNDPLIISLGWRRFQSIPVYSLNDGTRNRMLKYTPEHMHCLATFFGPTTPPNTGFCAFQQLTDTTAAFRLSATGVVLEIDKSSEIVKKLKLTGVPSKVFKNTAFIKDMFTSALEVAKFEGASIRTVSGIRGQVKKHVGKPEGQFRATFEDKILMSDIVFLRAWYPVKPKRFYNPVVSLLLSEKSEWQGLRTVGQLRRDEGLKAPVNKDSLYKPVERKVRRFNALRIPKTLQAGLPFASKPKLLKKQSKPTLMTRRAVVMEPHEKKVTALIQALNTIHKEKARKAKEKTTAKREKYLKKKHDEEAITAGKKKEKMKDFYRDEGKKRVREERAAQGGSRKRQKQD</sequence>
<reference evidence="13" key="1">
    <citation type="submission" date="2020-05" db="EMBL/GenBank/DDBJ databases">
        <title>Phylogenomic resolution of chytrid fungi.</title>
        <authorList>
            <person name="Stajich J.E."/>
            <person name="Amses K."/>
            <person name="Simmons R."/>
            <person name="Seto K."/>
            <person name="Myers J."/>
            <person name="Bonds A."/>
            <person name="Quandt C.A."/>
            <person name="Barry K."/>
            <person name="Liu P."/>
            <person name="Grigoriev I."/>
            <person name="Longcore J.E."/>
            <person name="James T.Y."/>
        </authorList>
    </citation>
    <scope>NUCLEOTIDE SEQUENCE</scope>
    <source>
        <strain evidence="13">JEL0379</strain>
    </source>
</reference>
<evidence type="ECO:0000256" key="7">
    <source>
        <dbReference type="ARBA" id="ARBA00023134"/>
    </source>
</evidence>